<comment type="subcellular location">
    <subcellularLocation>
        <location evidence="1">Nucleus</location>
    </subcellularLocation>
</comment>
<reference evidence="4" key="2">
    <citation type="submission" date="2025-09" db="UniProtKB">
        <authorList>
            <consortium name="Ensembl"/>
        </authorList>
    </citation>
    <scope>IDENTIFICATION</scope>
</reference>
<dbReference type="PROSITE" id="PS50994">
    <property type="entry name" value="INTEGRASE"/>
    <property type="match status" value="1"/>
</dbReference>
<dbReference type="InterPro" id="IPR056924">
    <property type="entry name" value="SH3_Tf2-1"/>
</dbReference>
<dbReference type="GO" id="GO:0005634">
    <property type="term" value="C:nucleus"/>
    <property type="evidence" value="ECO:0007669"/>
    <property type="project" value="UniProtKB-SubCell"/>
</dbReference>
<dbReference type="InParanoid" id="A0A3Q3GAF8"/>
<dbReference type="GeneTree" id="ENSGT00940000163772"/>
<dbReference type="GO" id="GO:0015074">
    <property type="term" value="P:DNA integration"/>
    <property type="evidence" value="ECO:0007669"/>
    <property type="project" value="InterPro"/>
</dbReference>
<dbReference type="AlphaFoldDB" id="A0A3Q3GAF8"/>
<accession>A0A3Q3GAF8</accession>
<dbReference type="PANTHER" id="PTHR37984">
    <property type="entry name" value="PROTEIN CBG26694"/>
    <property type="match status" value="1"/>
</dbReference>
<dbReference type="PANTHER" id="PTHR37984:SF5">
    <property type="entry name" value="PROTEIN NYNRIN-LIKE"/>
    <property type="match status" value="1"/>
</dbReference>
<name>A0A3Q3GAF8_9LABR</name>
<dbReference type="CDD" id="cd00024">
    <property type="entry name" value="CD_CSD"/>
    <property type="match status" value="1"/>
</dbReference>
<feature type="domain" description="Integrase catalytic" evidence="3">
    <location>
        <begin position="4"/>
        <end position="163"/>
    </location>
</feature>
<dbReference type="Proteomes" id="UP000261660">
    <property type="component" value="Unplaced"/>
</dbReference>
<sequence>SLPIPHRPWSHVALDFISGLPTSKGFTVILVVVDRFSKGAHFIPLSKLPSALETARLVVQHVFCHHGLPLDIVSDRGPQFTSRFWQAFCSLVGASASLSSGFHPETNGQTEHTNQTLERTLRCLVSSNPSTWSDQLVWAEYAYNTLKNASTGLSPFECQYGYQPPLFPEHERDVRVPSAAQYIRRCRATWRWIRTALQRSVALQKKYADRRRLSAPQYQVEQRVWLSTRDLPLQVESRKLAPRFIGPFKIIRRINPVTVRLLLPRSMKIHPTFHVSRLKPVCSSPLVPAVRPPPPPHLVGGQPVYTVRRILKSHRVGRGMQYLVDWEEYGPEERAWVPARDILVPELIRDFRRHHPDGPAGTSGAVP</sequence>
<dbReference type="STRING" id="56723.ENSLBEP00000028569"/>
<protein>
    <recommendedName>
        <fullName evidence="6">Integrase catalytic domain-containing protein</fullName>
    </recommendedName>
</protein>
<dbReference type="Pfam" id="PF24626">
    <property type="entry name" value="SH3_Tf2-1"/>
    <property type="match status" value="1"/>
</dbReference>
<dbReference type="InterPro" id="IPR000953">
    <property type="entry name" value="Chromo/chromo_shadow_dom"/>
</dbReference>
<dbReference type="SUPFAM" id="SSF53098">
    <property type="entry name" value="Ribonuclease H-like"/>
    <property type="match status" value="1"/>
</dbReference>
<keyword evidence="5" id="KW-1185">Reference proteome</keyword>
<dbReference type="InterPro" id="IPR023780">
    <property type="entry name" value="Chromo_domain"/>
</dbReference>
<evidence type="ECO:0000313" key="5">
    <source>
        <dbReference type="Proteomes" id="UP000261660"/>
    </source>
</evidence>
<dbReference type="Gene3D" id="3.30.420.10">
    <property type="entry name" value="Ribonuclease H-like superfamily/Ribonuclease H"/>
    <property type="match status" value="1"/>
</dbReference>
<evidence type="ECO:0000259" key="2">
    <source>
        <dbReference type="PROSITE" id="PS50013"/>
    </source>
</evidence>
<dbReference type="InterPro" id="IPR001584">
    <property type="entry name" value="Integrase_cat-core"/>
</dbReference>
<dbReference type="Ensembl" id="ENSLBET00000029915.1">
    <property type="protein sequence ID" value="ENSLBEP00000028569.1"/>
    <property type="gene ID" value="ENSLBEG00000021654.1"/>
</dbReference>
<evidence type="ECO:0000256" key="1">
    <source>
        <dbReference type="ARBA" id="ARBA00004123"/>
    </source>
</evidence>
<proteinExistence type="predicted"/>
<evidence type="ECO:0008006" key="6">
    <source>
        <dbReference type="Google" id="ProtNLM"/>
    </source>
</evidence>
<dbReference type="Pfam" id="PF00385">
    <property type="entry name" value="Chromo"/>
    <property type="match status" value="1"/>
</dbReference>
<evidence type="ECO:0000313" key="4">
    <source>
        <dbReference type="Ensembl" id="ENSLBEP00000028569.1"/>
    </source>
</evidence>
<dbReference type="Gene3D" id="2.40.50.40">
    <property type="match status" value="1"/>
</dbReference>
<dbReference type="InterPro" id="IPR012337">
    <property type="entry name" value="RNaseH-like_sf"/>
</dbReference>
<dbReference type="Pfam" id="PF00665">
    <property type="entry name" value="rve"/>
    <property type="match status" value="1"/>
</dbReference>
<feature type="domain" description="Chromo" evidence="2">
    <location>
        <begin position="305"/>
        <end position="363"/>
    </location>
</feature>
<dbReference type="SUPFAM" id="SSF54160">
    <property type="entry name" value="Chromo domain-like"/>
    <property type="match status" value="1"/>
</dbReference>
<dbReference type="InterPro" id="IPR016197">
    <property type="entry name" value="Chromo-like_dom_sf"/>
</dbReference>
<dbReference type="InterPro" id="IPR036397">
    <property type="entry name" value="RNaseH_sf"/>
</dbReference>
<dbReference type="InterPro" id="IPR050951">
    <property type="entry name" value="Retrovirus_Pol_polyprotein"/>
</dbReference>
<dbReference type="GO" id="GO:0003676">
    <property type="term" value="F:nucleic acid binding"/>
    <property type="evidence" value="ECO:0007669"/>
    <property type="project" value="InterPro"/>
</dbReference>
<dbReference type="SMART" id="SM00298">
    <property type="entry name" value="CHROMO"/>
    <property type="match status" value="1"/>
</dbReference>
<reference evidence="4" key="1">
    <citation type="submission" date="2025-08" db="UniProtKB">
        <authorList>
            <consortium name="Ensembl"/>
        </authorList>
    </citation>
    <scope>IDENTIFICATION</scope>
</reference>
<dbReference type="FunFam" id="3.30.420.10:FF:000032">
    <property type="entry name" value="Retrovirus-related Pol polyprotein from transposon 297-like Protein"/>
    <property type="match status" value="1"/>
</dbReference>
<organism evidence="4 5">
    <name type="scientific">Labrus bergylta</name>
    <name type="common">ballan wrasse</name>
    <dbReference type="NCBI Taxonomy" id="56723"/>
    <lineage>
        <taxon>Eukaryota</taxon>
        <taxon>Metazoa</taxon>
        <taxon>Chordata</taxon>
        <taxon>Craniata</taxon>
        <taxon>Vertebrata</taxon>
        <taxon>Euteleostomi</taxon>
        <taxon>Actinopterygii</taxon>
        <taxon>Neopterygii</taxon>
        <taxon>Teleostei</taxon>
        <taxon>Neoteleostei</taxon>
        <taxon>Acanthomorphata</taxon>
        <taxon>Eupercaria</taxon>
        <taxon>Labriformes</taxon>
        <taxon>Labridae</taxon>
        <taxon>Labrus</taxon>
    </lineage>
</organism>
<dbReference type="PROSITE" id="PS50013">
    <property type="entry name" value="CHROMO_2"/>
    <property type="match status" value="1"/>
</dbReference>
<evidence type="ECO:0000259" key="3">
    <source>
        <dbReference type="PROSITE" id="PS50994"/>
    </source>
</evidence>